<comment type="caution">
    <text evidence="2">The sequence shown here is derived from an EMBL/GenBank/DDBJ whole genome shotgun (WGS) entry which is preliminary data.</text>
</comment>
<dbReference type="InterPro" id="IPR037401">
    <property type="entry name" value="SnoaL-like"/>
</dbReference>
<accession>A0ABV7DHK1</accession>
<reference evidence="3" key="1">
    <citation type="journal article" date="2019" name="Int. J. Syst. Evol. Microbiol.">
        <title>The Global Catalogue of Microorganisms (GCM) 10K type strain sequencing project: providing services to taxonomists for standard genome sequencing and annotation.</title>
        <authorList>
            <consortium name="The Broad Institute Genomics Platform"/>
            <consortium name="The Broad Institute Genome Sequencing Center for Infectious Disease"/>
            <person name="Wu L."/>
            <person name="Ma J."/>
        </authorList>
    </citation>
    <scope>NUCLEOTIDE SEQUENCE [LARGE SCALE GENOMIC DNA]</scope>
    <source>
        <strain evidence="3">KCTC 52677</strain>
    </source>
</reference>
<evidence type="ECO:0000313" key="3">
    <source>
        <dbReference type="Proteomes" id="UP001595377"/>
    </source>
</evidence>
<dbReference type="EMBL" id="JBHRSP010000022">
    <property type="protein sequence ID" value="MFC3074207.1"/>
    <property type="molecule type" value="Genomic_DNA"/>
</dbReference>
<sequence length="128" mass="14010">MTADRETAVRQAVERLGVLLFAKDAAIAEEFAPDAVLAGSETGERADGRDAVAKLFAGLMEKPRTVRWAWDSLDVSVAGDLAWIFAEGNALLGQDDGERAFPYRLSGVLRFRDGTWRWQLFHGSEPAG</sequence>
<name>A0ABV7DHK1_9HYPH</name>
<evidence type="ECO:0000313" key="2">
    <source>
        <dbReference type="EMBL" id="MFC3074207.1"/>
    </source>
</evidence>
<dbReference type="SUPFAM" id="SSF54427">
    <property type="entry name" value="NTF2-like"/>
    <property type="match status" value="1"/>
</dbReference>
<proteinExistence type="predicted"/>
<keyword evidence="3" id="KW-1185">Reference proteome</keyword>
<dbReference type="InterPro" id="IPR032710">
    <property type="entry name" value="NTF2-like_dom_sf"/>
</dbReference>
<feature type="domain" description="SnoaL-like" evidence="1">
    <location>
        <begin position="22"/>
        <end position="126"/>
    </location>
</feature>
<dbReference type="Proteomes" id="UP001595377">
    <property type="component" value="Unassembled WGS sequence"/>
</dbReference>
<dbReference type="Pfam" id="PF13474">
    <property type="entry name" value="SnoaL_3"/>
    <property type="match status" value="1"/>
</dbReference>
<evidence type="ECO:0000259" key="1">
    <source>
        <dbReference type="Pfam" id="PF13474"/>
    </source>
</evidence>
<dbReference type="Gene3D" id="3.10.450.50">
    <property type="match status" value="1"/>
</dbReference>
<gene>
    <name evidence="2" type="ORF">ACFOHH_13940</name>
</gene>
<dbReference type="RefSeq" id="WP_257316858.1">
    <property type="nucleotide sequence ID" value="NZ_JANFDG010000023.1"/>
</dbReference>
<organism evidence="2 3">
    <name type="scientific">Shinella pollutisoli</name>
    <dbReference type="NCBI Taxonomy" id="2250594"/>
    <lineage>
        <taxon>Bacteria</taxon>
        <taxon>Pseudomonadati</taxon>
        <taxon>Pseudomonadota</taxon>
        <taxon>Alphaproteobacteria</taxon>
        <taxon>Hyphomicrobiales</taxon>
        <taxon>Rhizobiaceae</taxon>
        <taxon>Shinella</taxon>
    </lineage>
</organism>
<protein>
    <submittedName>
        <fullName evidence="2">Nuclear transport factor 2 family protein</fullName>
    </submittedName>
</protein>